<dbReference type="SUPFAM" id="SSF55073">
    <property type="entry name" value="Nucleotide cyclase"/>
    <property type="match status" value="2"/>
</dbReference>
<evidence type="ECO:0000256" key="5">
    <source>
        <dbReference type="ARBA" id="ARBA00004651"/>
    </source>
</evidence>
<evidence type="ECO:0000256" key="15">
    <source>
        <dbReference type="ARBA" id="ARBA00022989"/>
    </source>
</evidence>
<dbReference type="SMART" id="SM00044">
    <property type="entry name" value="CYCc"/>
    <property type="match status" value="2"/>
</dbReference>
<dbReference type="EMBL" id="JAGEUA010000010">
    <property type="protein sequence ID" value="KAL0963992.1"/>
    <property type="molecule type" value="Genomic_DNA"/>
</dbReference>
<dbReference type="GO" id="GO:0005929">
    <property type="term" value="C:cilium"/>
    <property type="evidence" value="ECO:0007669"/>
    <property type="project" value="UniProtKB-SubCell"/>
</dbReference>
<keyword evidence="14" id="KW-0460">Magnesium</keyword>
<evidence type="ECO:0000313" key="31">
    <source>
        <dbReference type="Proteomes" id="UP001557470"/>
    </source>
</evidence>
<dbReference type="GO" id="GO:0005886">
    <property type="term" value="C:plasma membrane"/>
    <property type="evidence" value="ECO:0007669"/>
    <property type="project" value="UniProtKB-SubCell"/>
</dbReference>
<comment type="function">
    <text evidence="26">Catalyzes the formation of the signaling molecule cAMP in response to G-protein signaling. Mediates signaling downstream of ADRB1. Regulates the increase of free cytosolic Ca(2+) in response to increased blood glucose levels and contributes to the regulation of Ca(2+)-dependent insulin secretion.</text>
</comment>
<evidence type="ECO:0000256" key="11">
    <source>
        <dbReference type="ARBA" id="ARBA00022737"/>
    </source>
</evidence>
<evidence type="ECO:0000313" key="30">
    <source>
        <dbReference type="EMBL" id="KAL0963992.1"/>
    </source>
</evidence>
<dbReference type="GO" id="GO:0046872">
    <property type="term" value="F:metal ion binding"/>
    <property type="evidence" value="ECO:0007669"/>
    <property type="project" value="UniProtKB-KW"/>
</dbReference>
<keyword evidence="21" id="KW-0966">Cell projection</keyword>
<evidence type="ECO:0000256" key="3">
    <source>
        <dbReference type="ARBA" id="ARBA00001946"/>
    </source>
</evidence>
<comment type="caution">
    <text evidence="30">The sequence shown here is derived from an EMBL/GenBank/DDBJ whole genome shotgun (WGS) entry which is preliminary data.</text>
</comment>
<accession>A0ABD0W009</accession>
<keyword evidence="15 28" id="KW-1133">Transmembrane helix</keyword>
<dbReference type="PROSITE" id="PS00452">
    <property type="entry name" value="GUANYLATE_CYCLASE_1"/>
    <property type="match status" value="2"/>
</dbReference>
<evidence type="ECO:0000256" key="17">
    <source>
        <dbReference type="ARBA" id="ARBA00023069"/>
    </source>
</evidence>
<comment type="cofactor">
    <cofactor evidence="3">
        <name>Mg(2+)</name>
        <dbReference type="ChEBI" id="CHEBI:18420"/>
    </cofactor>
</comment>
<dbReference type="FunFam" id="3.30.70.1230:FF:000002">
    <property type="entry name" value="Adenylate cyclase"/>
    <property type="match status" value="1"/>
</dbReference>
<organism evidence="30 31">
    <name type="scientific">Umbra pygmaea</name>
    <name type="common">Eastern mudminnow</name>
    <dbReference type="NCBI Taxonomy" id="75934"/>
    <lineage>
        <taxon>Eukaryota</taxon>
        <taxon>Metazoa</taxon>
        <taxon>Chordata</taxon>
        <taxon>Craniata</taxon>
        <taxon>Vertebrata</taxon>
        <taxon>Euteleostomi</taxon>
        <taxon>Actinopterygii</taxon>
        <taxon>Neopterygii</taxon>
        <taxon>Teleostei</taxon>
        <taxon>Protacanthopterygii</taxon>
        <taxon>Esociformes</taxon>
        <taxon>Umbridae</taxon>
        <taxon>Umbra</taxon>
    </lineage>
</organism>
<evidence type="ECO:0000256" key="27">
    <source>
        <dbReference type="RuleBase" id="RU000405"/>
    </source>
</evidence>
<evidence type="ECO:0000256" key="18">
    <source>
        <dbReference type="ARBA" id="ARBA00023136"/>
    </source>
</evidence>
<keyword evidence="8" id="KW-0597">Phosphoprotein</keyword>
<sequence length="873" mass="98480">MLPSSLPPCTPPPQIVSNVLIFSCTNIVGVCTHYPAEGSQRQAFKETRECIQARLHSQRENQQQERLLLSVLPRHVAMEMKADINAKQEDMMFHKIYIQKHDNVSILFADIEGFTSLASQCTAQELVMTLNELFARFDKLASENHCLRIKILGDCYYCVSGLPEARADHASCCVEMGVDMIEAISLVREVTGVNVNMRVGIHSGRVHCGVLGLRKWQFDVWSNDVTLANHMEAGGAAGRIHITKATLNYLNGDYDVEPGSGGERNVYLKKHNIETFLIVGCSQKRKDEKAMIAKMNRQRANSVTHNTGHWNDRPFYNHIGGNHVSKEMKRMGFEDPKDKHFIFRNTQENLNPEDEVDEFLGRAIDARSIDRLRSEHVKKFLLTFREPDLEKKYSKQVDSRFGAYVACVSLVFIFICFIQAVIVPHSTLMIGFYITCLIILTAVMFVSAVYSCFGFFPVPLQTLSKRIVQSRLNSTLVGVFTILLVFLSAFINIFTCSTGDLRACLGQELNISVDSVNACHAHSLNYTLHSLQGFCGNVSHNCIFPEYFSSCVLLSLLGCSVFLQVSSIGKLLLMLFMEILYVIVLEVPEVSLFDNVDLLVMANAIEHINGTSCVMDSKQVESTARLDFLWKLQATEEKEEMEELQAYNRRLLHNILPKDVAAHFLARERRNDELYYQSCECVAVMFASISNFSEFYVELEANNEGVECLRLLNEIIADFDEIISEDQFRQLEKIKTIGSTYMAASGLNDSTYDKAGRTHIRALADYAMRLMDQMQYINEHSFNNFKMKIGLNIGPVVAGVIGARKPQYDIWGNTVNVASRMDSTGVPDRIQVTSDLYNVLNSYNYTLECRGLVKVKGKGEMQTYFLTGGPPSS</sequence>
<evidence type="ECO:0000256" key="24">
    <source>
        <dbReference type="ARBA" id="ARBA00042046"/>
    </source>
</evidence>
<keyword evidence="20 27" id="KW-0456">Lyase</keyword>
<evidence type="ECO:0000256" key="19">
    <source>
        <dbReference type="ARBA" id="ARBA00023180"/>
    </source>
</evidence>
<feature type="transmembrane region" description="Helical" evidence="28">
    <location>
        <begin position="401"/>
        <end position="422"/>
    </location>
</feature>
<evidence type="ECO:0000256" key="13">
    <source>
        <dbReference type="ARBA" id="ARBA00022840"/>
    </source>
</evidence>
<keyword evidence="19" id="KW-0325">Glycoprotein</keyword>
<feature type="domain" description="Guanylate cyclase" evidence="29">
    <location>
        <begin position="105"/>
        <end position="232"/>
    </location>
</feature>
<dbReference type="Pfam" id="PF06327">
    <property type="entry name" value="Adcy_cons_dom"/>
    <property type="match status" value="1"/>
</dbReference>
<dbReference type="PANTHER" id="PTHR45627:SF7">
    <property type="entry name" value="ADENYLATE CYCLASE TYPE 5"/>
    <property type="match status" value="1"/>
</dbReference>
<evidence type="ECO:0000256" key="25">
    <source>
        <dbReference type="ARBA" id="ARBA00042065"/>
    </source>
</evidence>
<feature type="transmembrane region" description="Helical" evidence="28">
    <location>
        <begin position="428"/>
        <end position="456"/>
    </location>
</feature>
<evidence type="ECO:0000256" key="1">
    <source>
        <dbReference type="ARBA" id="ARBA00001593"/>
    </source>
</evidence>
<dbReference type="Pfam" id="PF16214">
    <property type="entry name" value="AC_N"/>
    <property type="match status" value="1"/>
</dbReference>
<dbReference type="InterPro" id="IPR009398">
    <property type="entry name" value="Adcy_conserved_dom"/>
</dbReference>
<evidence type="ECO:0000256" key="7">
    <source>
        <dbReference type="ARBA" id="ARBA00022481"/>
    </source>
</evidence>
<evidence type="ECO:0000256" key="20">
    <source>
        <dbReference type="ARBA" id="ARBA00023239"/>
    </source>
</evidence>
<feature type="transmembrane region" description="Helical" evidence="28">
    <location>
        <begin position="547"/>
        <end position="565"/>
    </location>
</feature>
<dbReference type="InterPro" id="IPR032628">
    <property type="entry name" value="AC_N"/>
</dbReference>
<evidence type="ECO:0000256" key="28">
    <source>
        <dbReference type="SAM" id="Phobius"/>
    </source>
</evidence>
<evidence type="ECO:0000256" key="23">
    <source>
        <dbReference type="ARBA" id="ARBA00041988"/>
    </source>
</evidence>
<keyword evidence="10" id="KW-0479">Metal-binding</keyword>
<evidence type="ECO:0000256" key="8">
    <source>
        <dbReference type="ARBA" id="ARBA00022553"/>
    </source>
</evidence>
<reference evidence="30 31" key="1">
    <citation type="submission" date="2024-06" db="EMBL/GenBank/DDBJ databases">
        <authorList>
            <person name="Pan Q."/>
            <person name="Wen M."/>
            <person name="Jouanno E."/>
            <person name="Zahm M."/>
            <person name="Klopp C."/>
            <person name="Cabau C."/>
            <person name="Louis A."/>
            <person name="Berthelot C."/>
            <person name="Parey E."/>
            <person name="Roest Crollius H."/>
            <person name="Montfort J."/>
            <person name="Robinson-Rechavi M."/>
            <person name="Bouchez O."/>
            <person name="Lampietro C."/>
            <person name="Lopez Roques C."/>
            <person name="Donnadieu C."/>
            <person name="Postlethwait J."/>
            <person name="Bobe J."/>
            <person name="Verreycken H."/>
            <person name="Guiguen Y."/>
        </authorList>
    </citation>
    <scope>NUCLEOTIDE SEQUENCE [LARGE SCALE GENOMIC DNA]</scope>
    <source>
        <strain evidence="30">Up_M1</strain>
        <tissue evidence="30">Testis</tissue>
    </source>
</reference>
<proteinExistence type="inferred from homology"/>
<evidence type="ECO:0000256" key="22">
    <source>
        <dbReference type="ARBA" id="ARBA00040910"/>
    </source>
</evidence>
<evidence type="ECO:0000256" key="16">
    <source>
        <dbReference type="ARBA" id="ARBA00022998"/>
    </source>
</evidence>
<evidence type="ECO:0000256" key="6">
    <source>
        <dbReference type="ARBA" id="ARBA00012201"/>
    </source>
</evidence>
<keyword evidence="9 28" id="KW-0812">Transmembrane</keyword>
<evidence type="ECO:0000256" key="9">
    <source>
        <dbReference type="ARBA" id="ARBA00022692"/>
    </source>
</evidence>
<keyword evidence="31" id="KW-1185">Reference proteome</keyword>
<keyword evidence="7" id="KW-0488">Methylation</keyword>
<evidence type="ECO:0000256" key="14">
    <source>
        <dbReference type="ARBA" id="ARBA00022842"/>
    </source>
</evidence>
<comment type="cofactor">
    <cofactor evidence="2">
        <name>Mn(2+)</name>
        <dbReference type="ChEBI" id="CHEBI:29035"/>
    </cofactor>
</comment>
<keyword evidence="18 28" id="KW-0472">Membrane</keyword>
<dbReference type="GO" id="GO:0006171">
    <property type="term" value="P:cAMP biosynthetic process"/>
    <property type="evidence" value="ECO:0007669"/>
    <property type="project" value="UniProtKB-KW"/>
</dbReference>
<comment type="similarity">
    <text evidence="27">Belongs to the adenylyl cyclase class-4/guanylyl cyclase family.</text>
</comment>
<keyword evidence="17" id="KW-0969">Cilium</keyword>
<evidence type="ECO:0000256" key="4">
    <source>
        <dbReference type="ARBA" id="ARBA00004138"/>
    </source>
</evidence>
<dbReference type="GO" id="GO:0004016">
    <property type="term" value="F:adenylate cyclase activity"/>
    <property type="evidence" value="ECO:0007669"/>
    <property type="project" value="UniProtKB-EC"/>
</dbReference>
<dbReference type="AlphaFoldDB" id="A0ABD0W009"/>
<dbReference type="CDD" id="cd07556">
    <property type="entry name" value="Nucleotidyl_cyc_III"/>
    <property type="match status" value="1"/>
</dbReference>
<dbReference type="EC" id="4.6.1.1" evidence="6"/>
<evidence type="ECO:0000256" key="21">
    <source>
        <dbReference type="ARBA" id="ARBA00023273"/>
    </source>
</evidence>
<keyword evidence="12" id="KW-0547">Nucleotide-binding</keyword>
<evidence type="ECO:0000256" key="2">
    <source>
        <dbReference type="ARBA" id="ARBA00001936"/>
    </source>
</evidence>
<protein>
    <recommendedName>
        <fullName evidence="22">Adenylate cyclase type 5</fullName>
        <ecNumber evidence="6">4.6.1.1</ecNumber>
    </recommendedName>
    <alternativeName>
        <fullName evidence="25">ATP pyrophosphate-lyase 5</fullName>
    </alternativeName>
    <alternativeName>
        <fullName evidence="24">Adenylate cyclase type V</fullName>
    </alternativeName>
    <alternativeName>
        <fullName evidence="23">Adenylyl cyclase 5</fullName>
    </alternativeName>
</protein>
<dbReference type="GO" id="GO:0005524">
    <property type="term" value="F:ATP binding"/>
    <property type="evidence" value="ECO:0007669"/>
    <property type="project" value="UniProtKB-KW"/>
</dbReference>
<dbReference type="Gene3D" id="3.30.70.1230">
    <property type="entry name" value="Nucleotide cyclase"/>
    <property type="match status" value="2"/>
</dbReference>
<dbReference type="Pfam" id="PF00211">
    <property type="entry name" value="Guanylate_cyc"/>
    <property type="match status" value="2"/>
</dbReference>
<gene>
    <name evidence="30" type="ORF">UPYG_G00316190</name>
</gene>
<name>A0ABD0W009_UMBPY</name>
<keyword evidence="13" id="KW-0067">ATP-binding</keyword>
<keyword evidence="11" id="KW-0677">Repeat</keyword>
<keyword evidence="16" id="KW-0115">cAMP biosynthesis</keyword>
<feature type="domain" description="Guanylate cyclase" evidence="29">
    <location>
        <begin position="683"/>
        <end position="822"/>
    </location>
</feature>
<feature type="transmembrane region" description="Helical" evidence="28">
    <location>
        <begin position="476"/>
        <end position="495"/>
    </location>
</feature>
<dbReference type="InterPro" id="IPR029787">
    <property type="entry name" value="Nucleotide_cyclase"/>
</dbReference>
<comment type="catalytic activity">
    <reaction evidence="1">
        <text>ATP = 3',5'-cyclic AMP + diphosphate</text>
        <dbReference type="Rhea" id="RHEA:15389"/>
        <dbReference type="ChEBI" id="CHEBI:30616"/>
        <dbReference type="ChEBI" id="CHEBI:33019"/>
        <dbReference type="ChEBI" id="CHEBI:58165"/>
        <dbReference type="EC" id="4.6.1.1"/>
    </reaction>
</comment>
<dbReference type="PROSITE" id="PS50125">
    <property type="entry name" value="GUANYLATE_CYCLASE_2"/>
    <property type="match status" value="2"/>
</dbReference>
<dbReference type="PANTHER" id="PTHR45627">
    <property type="entry name" value="ADENYLATE CYCLASE TYPE 1"/>
    <property type="match status" value="1"/>
</dbReference>
<dbReference type="FunFam" id="3.30.70.1230:FF:000001">
    <property type="entry name" value="Adenylate cyclase"/>
    <property type="match status" value="1"/>
</dbReference>
<comment type="subcellular location">
    <subcellularLocation>
        <location evidence="5">Cell membrane</location>
        <topology evidence="5">Multi-pass membrane protein</topology>
    </subcellularLocation>
    <subcellularLocation>
        <location evidence="4">Cell projection</location>
        <location evidence="4">Cilium</location>
    </subcellularLocation>
</comment>
<evidence type="ECO:0000259" key="29">
    <source>
        <dbReference type="PROSITE" id="PS50125"/>
    </source>
</evidence>
<evidence type="ECO:0000256" key="26">
    <source>
        <dbReference type="ARBA" id="ARBA00046177"/>
    </source>
</evidence>
<evidence type="ECO:0000256" key="12">
    <source>
        <dbReference type="ARBA" id="ARBA00022741"/>
    </source>
</evidence>
<dbReference type="Proteomes" id="UP001557470">
    <property type="component" value="Unassembled WGS sequence"/>
</dbReference>
<evidence type="ECO:0000256" key="10">
    <source>
        <dbReference type="ARBA" id="ARBA00022723"/>
    </source>
</evidence>
<dbReference type="CDD" id="cd07302">
    <property type="entry name" value="CHD"/>
    <property type="match status" value="1"/>
</dbReference>
<dbReference type="InterPro" id="IPR018297">
    <property type="entry name" value="A/G_cyclase_CS"/>
</dbReference>
<dbReference type="InterPro" id="IPR001054">
    <property type="entry name" value="A/G_cyclase"/>
</dbReference>